<dbReference type="RefSeq" id="WP_132276030.1">
    <property type="nucleotide sequence ID" value="NZ_JAOBST010000005.1"/>
</dbReference>
<feature type="transmembrane region" description="Helical" evidence="1">
    <location>
        <begin position="306"/>
        <end position="325"/>
    </location>
</feature>
<dbReference type="EMBL" id="SMMX01000003">
    <property type="protein sequence ID" value="TDA22799.1"/>
    <property type="molecule type" value="Genomic_DNA"/>
</dbReference>
<keyword evidence="3" id="KW-1185">Reference proteome</keyword>
<proteinExistence type="predicted"/>
<keyword evidence="1" id="KW-0472">Membrane</keyword>
<evidence type="ECO:0000313" key="2">
    <source>
        <dbReference type="EMBL" id="TDA22799.1"/>
    </source>
</evidence>
<protein>
    <submittedName>
        <fullName evidence="2">Uncharacterized protein</fullName>
    </submittedName>
</protein>
<comment type="caution">
    <text evidence="2">The sequence shown here is derived from an EMBL/GenBank/DDBJ whole genome shotgun (WGS) entry which is preliminary data.</text>
</comment>
<gene>
    <name evidence="2" type="ORF">E1963_05280</name>
</gene>
<organism evidence="2 3">
    <name type="scientific">Extibacter muris</name>
    <dbReference type="NCBI Taxonomy" id="1796622"/>
    <lineage>
        <taxon>Bacteria</taxon>
        <taxon>Bacillati</taxon>
        <taxon>Bacillota</taxon>
        <taxon>Clostridia</taxon>
        <taxon>Lachnospirales</taxon>
        <taxon>Lachnospiraceae</taxon>
        <taxon>Extibacter</taxon>
    </lineage>
</organism>
<evidence type="ECO:0000256" key="1">
    <source>
        <dbReference type="SAM" id="Phobius"/>
    </source>
</evidence>
<accession>A0A4R4FIT4</accession>
<name>A0A4R4FIT4_9FIRM</name>
<reference evidence="2 3" key="1">
    <citation type="journal article" date="2016" name="Nat. Microbiol.">
        <title>The Mouse Intestinal Bacterial Collection (miBC) provides host-specific insight into cultured diversity and functional potential of the gut microbiota.</title>
        <authorList>
            <person name="Lagkouvardos I."/>
            <person name="Pukall R."/>
            <person name="Abt B."/>
            <person name="Foesel B.U."/>
            <person name="Meier-Kolthoff J.P."/>
            <person name="Kumar N."/>
            <person name="Bresciani A."/>
            <person name="Martinez I."/>
            <person name="Just S."/>
            <person name="Ziegler C."/>
            <person name="Brugiroux S."/>
            <person name="Garzetti D."/>
            <person name="Wenning M."/>
            <person name="Bui T.P."/>
            <person name="Wang J."/>
            <person name="Hugenholtz F."/>
            <person name="Plugge C.M."/>
            <person name="Peterson D.A."/>
            <person name="Hornef M.W."/>
            <person name="Baines J.F."/>
            <person name="Smidt H."/>
            <person name="Walter J."/>
            <person name="Kristiansen K."/>
            <person name="Nielsen H.B."/>
            <person name="Haller D."/>
            <person name="Overmann J."/>
            <person name="Stecher B."/>
            <person name="Clavel T."/>
        </authorList>
    </citation>
    <scope>NUCLEOTIDE SEQUENCE [LARGE SCALE GENOMIC DNA]</scope>
    <source>
        <strain evidence="2 3">DSM 28560</strain>
    </source>
</reference>
<dbReference type="AlphaFoldDB" id="A0A4R4FIT4"/>
<keyword evidence="1" id="KW-0812">Transmembrane</keyword>
<dbReference type="Proteomes" id="UP000295710">
    <property type="component" value="Unassembled WGS sequence"/>
</dbReference>
<sequence>MGNGNQPSIKEDGIWHVEIWLEDEAGNISPSVTKTIMVDSTAPNADSREDHLVLRNGGVSGGGISLDDATSGIDPATIRIQDPGMAAVAAQIREKDGTYTCSFQVSSGGIYQLSCKDKAGNTLQFEITVTALNASVNCTGGIQADSDRDKLLEAVDLSGYNSGETVNLLLNLSPLQAAQLDARQNQEFQSLAGSEADIYYFDASMTRSMQNHDGQTEEAISKLDNPIRIKLAIPQEIRGNYEYHLYREHDGQFGELPVNLEDDRESLTFETDGFSIYALCYTEVKEQARPVVKKTDAPPTGDGANIALFIICTGLMLILILRISYLKNK</sequence>
<evidence type="ECO:0000313" key="3">
    <source>
        <dbReference type="Proteomes" id="UP000295710"/>
    </source>
</evidence>
<keyword evidence="1" id="KW-1133">Transmembrane helix</keyword>